<dbReference type="Proteomes" id="UP001139157">
    <property type="component" value="Unassembled WGS sequence"/>
</dbReference>
<dbReference type="Gene3D" id="3.50.50.60">
    <property type="entry name" value="FAD/NAD(P)-binding domain"/>
    <property type="match status" value="1"/>
</dbReference>
<dbReference type="AlphaFoldDB" id="A0A9X2ECC7"/>
<dbReference type="PANTHER" id="PTHR46865:SF8">
    <property type="entry name" value="POSSIBLE OXIDOREDUCTASE"/>
    <property type="match status" value="1"/>
</dbReference>
<protein>
    <submittedName>
        <fullName evidence="2">FAD-dependent monooxygenase</fullName>
    </submittedName>
</protein>
<feature type="domain" description="FAD-binding" evidence="1">
    <location>
        <begin position="2"/>
        <end position="165"/>
    </location>
</feature>
<dbReference type="GO" id="GO:0071949">
    <property type="term" value="F:FAD binding"/>
    <property type="evidence" value="ECO:0007669"/>
    <property type="project" value="InterPro"/>
</dbReference>
<dbReference type="SUPFAM" id="SSF51905">
    <property type="entry name" value="FAD/NAD(P)-binding domain"/>
    <property type="match status" value="1"/>
</dbReference>
<organism evidence="2 3">
    <name type="scientific">Nocardia pulmonis</name>
    <dbReference type="NCBI Taxonomy" id="2951408"/>
    <lineage>
        <taxon>Bacteria</taxon>
        <taxon>Bacillati</taxon>
        <taxon>Actinomycetota</taxon>
        <taxon>Actinomycetes</taxon>
        <taxon>Mycobacteriales</taxon>
        <taxon>Nocardiaceae</taxon>
        <taxon>Nocardia</taxon>
    </lineage>
</organism>
<proteinExistence type="predicted"/>
<dbReference type="EMBL" id="JAMRXG010000007">
    <property type="protein sequence ID" value="MCM6775618.1"/>
    <property type="molecule type" value="Genomic_DNA"/>
</dbReference>
<keyword evidence="3" id="KW-1185">Reference proteome</keyword>
<reference evidence="2" key="1">
    <citation type="submission" date="2022-06" db="EMBL/GenBank/DDBJ databases">
        <title>Novel species in genus nocardia.</title>
        <authorList>
            <person name="Li F."/>
        </authorList>
    </citation>
    <scope>NUCLEOTIDE SEQUENCE</scope>
    <source>
        <strain evidence="2">CDC141</strain>
    </source>
</reference>
<dbReference type="PRINTS" id="PR00420">
    <property type="entry name" value="RNGMNOXGNASE"/>
</dbReference>
<dbReference type="InterPro" id="IPR002938">
    <property type="entry name" value="FAD-bd"/>
</dbReference>
<dbReference type="InterPro" id="IPR051704">
    <property type="entry name" value="FAD_aromatic-hydroxylase"/>
</dbReference>
<name>A0A9X2ECC7_9NOCA</name>
<evidence type="ECO:0000313" key="2">
    <source>
        <dbReference type="EMBL" id="MCM6775618.1"/>
    </source>
</evidence>
<dbReference type="InterPro" id="IPR036188">
    <property type="entry name" value="FAD/NAD-bd_sf"/>
</dbReference>
<gene>
    <name evidence="2" type="ORF">NDR86_19255</name>
</gene>
<evidence type="ECO:0000259" key="1">
    <source>
        <dbReference type="Pfam" id="PF01494"/>
    </source>
</evidence>
<keyword evidence="2" id="KW-0503">Monooxygenase</keyword>
<comment type="caution">
    <text evidence="2">The sequence shown here is derived from an EMBL/GenBank/DDBJ whole genome shotgun (WGS) entry which is preliminary data.</text>
</comment>
<keyword evidence="2" id="KW-0560">Oxidoreductase</keyword>
<sequence>MKILIVGGGISGLTLAARLRQRGLRPTVVDHIGGYGDPGHAVTLWPRGSRVLHGLGLWNGFIRRSTPLRRHVLHDHEGRVLRVLDLERCVTPQVPRAAAHEDLLEILESANGGTPIDLDTSIAHLEPLGPVVGVRFSDGREAEFDLVVGADGMRSATRELAQLRAHTRPLDWRIWWWWAPYGTVPYDELHEYWGVRVLLSAYPTRDRVSCVAAVAGNFEGPEPDFLGRLRPGDGPVHCGDMMDITVPQWIRGRVILIGDAASGMPAATGIGASVAMESASVLDDELYRAEHADIDRALVAFLLRRRAPVEAAHRRARALVELMMWDSCAARQVRNIGIRYVPRPWIRHCFARWDDVQI</sequence>
<evidence type="ECO:0000313" key="3">
    <source>
        <dbReference type="Proteomes" id="UP001139157"/>
    </source>
</evidence>
<dbReference type="GO" id="GO:0004497">
    <property type="term" value="F:monooxygenase activity"/>
    <property type="evidence" value="ECO:0007669"/>
    <property type="project" value="UniProtKB-KW"/>
</dbReference>
<accession>A0A9X2ECC7</accession>
<dbReference type="PANTHER" id="PTHR46865">
    <property type="entry name" value="OXIDOREDUCTASE-RELATED"/>
    <property type="match status" value="1"/>
</dbReference>
<dbReference type="RefSeq" id="WP_251913859.1">
    <property type="nucleotide sequence ID" value="NZ_JAMRXG010000007.1"/>
</dbReference>
<dbReference type="Pfam" id="PF01494">
    <property type="entry name" value="FAD_binding_3"/>
    <property type="match status" value="1"/>
</dbReference>